<gene>
    <name evidence="2" type="primary">cpoB</name>
    <name evidence="7" type="ORF">PG2T_11470</name>
</gene>
<reference evidence="8" key="1">
    <citation type="submission" date="2016-03" db="EMBL/GenBank/DDBJ databases">
        <title>Complete genome sequence of Solimmundus cernigliae, representing a novel lineage of polycyclic aromatic hydrocarbon degraders within the Gammaproteobacteria.</title>
        <authorList>
            <person name="Singleton D.R."/>
            <person name="Dickey A.N."/>
            <person name="Scholl E.H."/>
            <person name="Wright F.A."/>
            <person name="Aitken M.D."/>
        </authorList>
    </citation>
    <scope>NUCLEOTIDE SEQUENCE [LARGE SCALE GENOMIC DNA]</scope>
    <source>
        <strain evidence="8">TR3.2</strain>
    </source>
</reference>
<feature type="coiled-coil region" evidence="2">
    <location>
        <begin position="62"/>
        <end position="89"/>
    </location>
</feature>
<feature type="chain" id="PRO_5009986704" description="Cell division coordinator CpoB" evidence="2">
    <location>
        <begin position="27"/>
        <end position="313"/>
    </location>
</feature>
<dbReference type="SUPFAM" id="SSF48452">
    <property type="entry name" value="TPR-like"/>
    <property type="match status" value="1"/>
</dbReference>
<evidence type="ECO:0000313" key="7">
    <source>
        <dbReference type="EMBL" id="ANX04724.1"/>
    </source>
</evidence>
<evidence type="ECO:0000256" key="3">
    <source>
        <dbReference type="PROSITE-ProRule" id="PRU00339"/>
    </source>
</evidence>
<evidence type="ECO:0000313" key="8">
    <source>
        <dbReference type="Proteomes" id="UP000092952"/>
    </source>
</evidence>
<feature type="domain" description="Outer membrane lipoprotein BamD-like" evidence="5">
    <location>
        <begin position="188"/>
        <end position="309"/>
    </location>
</feature>
<evidence type="ECO:0000259" key="6">
    <source>
        <dbReference type="Pfam" id="PF16331"/>
    </source>
</evidence>
<feature type="compositionally biased region" description="Low complexity" evidence="4">
    <location>
        <begin position="112"/>
        <end position="127"/>
    </location>
</feature>
<keyword evidence="3" id="KW-0802">TPR repeat</keyword>
<dbReference type="AlphaFoldDB" id="A0A1B1YV75"/>
<evidence type="ECO:0000259" key="5">
    <source>
        <dbReference type="Pfam" id="PF13525"/>
    </source>
</evidence>
<organism evidence="7 8">
    <name type="scientific">Immundisolibacter cernigliae</name>
    <dbReference type="NCBI Taxonomy" id="1810504"/>
    <lineage>
        <taxon>Bacteria</taxon>
        <taxon>Pseudomonadati</taxon>
        <taxon>Pseudomonadota</taxon>
        <taxon>Gammaproteobacteria</taxon>
        <taxon>Immundisolibacterales</taxon>
        <taxon>Immundisolibacteraceae</taxon>
        <taxon>Immundisolibacter</taxon>
    </lineage>
</organism>
<dbReference type="Gene3D" id="1.20.5.110">
    <property type="match status" value="1"/>
</dbReference>
<dbReference type="STRING" id="1810504.PG2T_11470"/>
<evidence type="ECO:0000256" key="4">
    <source>
        <dbReference type="SAM" id="MobiDB-lite"/>
    </source>
</evidence>
<name>A0A1B1YV75_9GAMM</name>
<dbReference type="Pfam" id="PF13525">
    <property type="entry name" value="YfiO"/>
    <property type="match status" value="1"/>
</dbReference>
<feature type="signal peptide" evidence="2">
    <location>
        <begin position="1"/>
        <end position="26"/>
    </location>
</feature>
<dbReference type="GO" id="GO:0043093">
    <property type="term" value="P:FtsZ-dependent cytokinesis"/>
    <property type="evidence" value="ECO:0007669"/>
    <property type="project" value="UniProtKB-UniRule"/>
</dbReference>
<protein>
    <recommendedName>
        <fullName evidence="2">Cell division coordinator CpoB</fullName>
    </recommendedName>
</protein>
<dbReference type="NCBIfam" id="TIGR02795">
    <property type="entry name" value="tol_pal_ybgF"/>
    <property type="match status" value="1"/>
</dbReference>
<dbReference type="Pfam" id="PF16331">
    <property type="entry name" value="TolA_bind_tri"/>
    <property type="match status" value="1"/>
</dbReference>
<comment type="subcellular location">
    <subcellularLocation>
        <location evidence="2">Periplasm</location>
    </subcellularLocation>
</comment>
<dbReference type="Proteomes" id="UP000092952">
    <property type="component" value="Chromosome"/>
</dbReference>
<dbReference type="PROSITE" id="PS50005">
    <property type="entry name" value="TPR"/>
    <property type="match status" value="1"/>
</dbReference>
<dbReference type="HAMAP" id="MF_02066">
    <property type="entry name" value="CpoB"/>
    <property type="match status" value="1"/>
</dbReference>
<dbReference type="InterPro" id="IPR014162">
    <property type="entry name" value="CpoB_C"/>
</dbReference>
<dbReference type="KEGG" id="gbi:PG2T_11470"/>
<dbReference type="InterPro" id="IPR039565">
    <property type="entry name" value="BamD-like"/>
</dbReference>
<comment type="function">
    <text evidence="2">Mediates coordination of peptidoglycan synthesis and outer membrane constriction during cell division.</text>
</comment>
<sequence precursor="true">MLMLHRSGRAGGALLVLLALAGAVSAATSPRDFDQRLTALEQAAGAAGAGAGQSQAQVVMQLQQMQAELRQLRGMVEESANQVQQLQKRQREFYLDLDGRLSTLEGGGSPSGGTAAPPAEPGTDAAAPSPPPGGSAGVDAPAAPGPASTADAGPVERPVAPVVAPPPPPAPAGQVASVAPAAADAGGEQAAYRAASELLRIGRYEDAIAGFQAQLQQYPGGSLADNAQYWIGEAYYVTRQFDRALAEFQRVVAQYPQSPKAADALLKVGYIQYERRQFAAARQTLTDLKTTWPNSPAARLADNRLSRMKEEGV</sequence>
<feature type="compositionally biased region" description="Low complexity" evidence="4">
    <location>
        <begin position="137"/>
        <end position="162"/>
    </location>
</feature>
<keyword evidence="1 2" id="KW-0732">Signal</keyword>
<dbReference type="FunCoup" id="A0A1B1YV75">
    <property type="interactions" value="60"/>
</dbReference>
<dbReference type="InParanoid" id="A0A1B1YV75"/>
<keyword evidence="8" id="KW-1185">Reference proteome</keyword>
<feature type="region of interest" description="Disordered" evidence="4">
    <location>
        <begin position="100"/>
        <end position="177"/>
    </location>
</feature>
<dbReference type="InterPro" id="IPR034706">
    <property type="entry name" value="CpoB"/>
</dbReference>
<keyword evidence="2" id="KW-0175">Coiled coil</keyword>
<keyword evidence="2" id="KW-0574">Periplasm</keyword>
<evidence type="ECO:0000256" key="2">
    <source>
        <dbReference type="HAMAP-Rule" id="MF_02066"/>
    </source>
</evidence>
<keyword evidence="2" id="KW-0131">Cell cycle</keyword>
<feature type="repeat" description="TPR" evidence="3">
    <location>
        <begin position="225"/>
        <end position="258"/>
    </location>
</feature>
<dbReference type="InterPro" id="IPR011990">
    <property type="entry name" value="TPR-like_helical_dom_sf"/>
</dbReference>
<feature type="domain" description="YbgF trimerisation" evidence="6">
    <location>
        <begin position="33"/>
        <end position="109"/>
    </location>
</feature>
<accession>A0A1B1YV75</accession>
<dbReference type="GO" id="GO:0070206">
    <property type="term" value="P:protein trimerization"/>
    <property type="evidence" value="ECO:0007669"/>
    <property type="project" value="InterPro"/>
</dbReference>
<dbReference type="GO" id="GO:0030288">
    <property type="term" value="C:outer membrane-bounded periplasmic space"/>
    <property type="evidence" value="ECO:0007669"/>
    <property type="project" value="UniProtKB-UniRule"/>
</dbReference>
<dbReference type="EMBL" id="CP014671">
    <property type="protein sequence ID" value="ANX04724.1"/>
    <property type="molecule type" value="Genomic_DNA"/>
</dbReference>
<keyword evidence="2" id="KW-0132">Cell division</keyword>
<proteinExistence type="inferred from homology"/>
<evidence type="ECO:0000256" key="1">
    <source>
        <dbReference type="ARBA" id="ARBA00022729"/>
    </source>
</evidence>
<dbReference type="Gene3D" id="1.25.40.10">
    <property type="entry name" value="Tetratricopeptide repeat domain"/>
    <property type="match status" value="1"/>
</dbReference>
<dbReference type="InterPro" id="IPR019734">
    <property type="entry name" value="TPR_rpt"/>
</dbReference>
<dbReference type="InterPro" id="IPR032519">
    <property type="entry name" value="YbgF_tri"/>
</dbReference>
<comment type="similarity">
    <text evidence="2">Belongs to the CpoB family.</text>
</comment>